<dbReference type="Pfam" id="PF14509">
    <property type="entry name" value="GH97_C"/>
    <property type="match status" value="1"/>
</dbReference>
<evidence type="ECO:0000259" key="7">
    <source>
        <dbReference type="Pfam" id="PF14508"/>
    </source>
</evidence>
<evidence type="ECO:0000313" key="10">
    <source>
        <dbReference type="Proteomes" id="UP001597201"/>
    </source>
</evidence>
<sequence length="655" mass="74374">MNKFKYTILIGFILTMISNSCSPVQKVDDHWPIQSPNGKITLVINHLNKLDSSLVYHIFMKSEKGLDTVLSNSSMGIERSDDSFTKGLKFISVSETIEIDETYESFAGKRSQIRNHAMGRTFTFETLNGNKIEIEVRVFDDATAFRYIFPEKNEKFHKVLSETTGFNFYKKGRAWMQPYDIVTKWTPAYEKYYESNVQIGEISPNPQGWCFPALFKTGANWVLLTEAGLYDDFYGARLHNSSSNLAYTIGLPEDTEANGIGVKEPQHTLPWKTPWRVIVLGDNLGAIVETDVVKNLSKPNEIENIDWIKPGRASWSWWSDHPSSKSYNSMKPFIDLAAEMGWEYTLIDANWNTMQDGSIEELVAYGNSKGVGSILWYNSGGPHNTVTEEPRDLMHDSVKRKEEFKKIAGWGVKGIKVDFFQSDKPFILQQYLDILKDAAAFKIMVNFHGATIPRGWERTYPNLMTMESVRGGECYSFASEYPERAPSHNTILPATRNVVGSMDYTPVTFSDNEFPHLTTNTHELALAVIFESGWQHMADRVESYRAQPDEVIQFLKDVPASWDETKYIQGIPGNEMVIARRKGNNWFIAGINGEKTQKDFLGDFSFLTGEYDATFFSDGKDSRTFSINKSNLNSSSKVDLKLSPLGGFVIHLKQK</sequence>
<dbReference type="Pfam" id="PF10566">
    <property type="entry name" value="Glyco_hydro_97"/>
    <property type="match status" value="1"/>
</dbReference>
<dbReference type="InterPro" id="IPR029486">
    <property type="entry name" value="GH97_N"/>
</dbReference>
<name>A0ABW3Y3S4_9FLAO</name>
<comment type="caution">
    <text evidence="9">The sequence shown here is derived from an EMBL/GenBank/DDBJ whole genome shotgun (WGS) entry which is preliminary data.</text>
</comment>
<dbReference type="GO" id="GO:0016787">
    <property type="term" value="F:hydrolase activity"/>
    <property type="evidence" value="ECO:0007669"/>
    <property type="project" value="UniProtKB-KW"/>
</dbReference>
<proteinExistence type="predicted"/>
<reference evidence="10" key="1">
    <citation type="journal article" date="2019" name="Int. J. Syst. Evol. Microbiol.">
        <title>The Global Catalogue of Microorganisms (GCM) 10K type strain sequencing project: providing services to taxonomists for standard genome sequencing and annotation.</title>
        <authorList>
            <consortium name="The Broad Institute Genomics Platform"/>
            <consortium name="The Broad Institute Genome Sequencing Center for Infectious Disease"/>
            <person name="Wu L."/>
            <person name="Ma J."/>
        </authorList>
    </citation>
    <scope>NUCLEOTIDE SEQUENCE [LARGE SCALE GENOMIC DNA]</scope>
    <source>
        <strain evidence="10">CCUG 61485</strain>
    </source>
</reference>
<dbReference type="InterPro" id="IPR052720">
    <property type="entry name" value="Glycosyl_hydrolase_97"/>
</dbReference>
<evidence type="ECO:0000259" key="8">
    <source>
        <dbReference type="Pfam" id="PF14509"/>
    </source>
</evidence>
<dbReference type="InterPro" id="IPR013780">
    <property type="entry name" value="Glyco_hydro_b"/>
</dbReference>
<evidence type="ECO:0000259" key="6">
    <source>
        <dbReference type="Pfam" id="PF10566"/>
    </source>
</evidence>
<protein>
    <submittedName>
        <fullName evidence="9">Glycoside hydrolase family 97 catalytic domain-containing protein</fullName>
    </submittedName>
</protein>
<evidence type="ECO:0000256" key="4">
    <source>
        <dbReference type="ARBA" id="ARBA00022837"/>
    </source>
</evidence>
<dbReference type="RefSeq" id="WP_377179611.1">
    <property type="nucleotide sequence ID" value="NZ_JBHTMY010000003.1"/>
</dbReference>
<keyword evidence="5" id="KW-0326">Glycosidase</keyword>
<evidence type="ECO:0000256" key="2">
    <source>
        <dbReference type="ARBA" id="ARBA00011245"/>
    </source>
</evidence>
<organism evidence="9 10">
    <name type="scientific">Namhaeicola litoreus</name>
    <dbReference type="NCBI Taxonomy" id="1052145"/>
    <lineage>
        <taxon>Bacteria</taxon>
        <taxon>Pseudomonadati</taxon>
        <taxon>Bacteroidota</taxon>
        <taxon>Flavobacteriia</taxon>
        <taxon>Flavobacteriales</taxon>
        <taxon>Flavobacteriaceae</taxon>
        <taxon>Namhaeicola</taxon>
    </lineage>
</organism>
<feature type="domain" description="Glycosyl-hydrolase 97 catalytic" evidence="6">
    <location>
        <begin position="313"/>
        <end position="469"/>
    </location>
</feature>
<dbReference type="InterPro" id="IPR017853">
    <property type="entry name" value="GH"/>
</dbReference>
<comment type="cofactor">
    <cofactor evidence="1">
        <name>Ca(2+)</name>
        <dbReference type="ChEBI" id="CHEBI:29108"/>
    </cofactor>
</comment>
<dbReference type="InterPro" id="IPR019563">
    <property type="entry name" value="GH97_catalytic"/>
</dbReference>
<dbReference type="EMBL" id="JBHTMY010000003">
    <property type="protein sequence ID" value="MFD1316538.1"/>
    <property type="molecule type" value="Genomic_DNA"/>
</dbReference>
<accession>A0ABW3Y3S4</accession>
<dbReference type="Gene3D" id="2.60.40.1180">
    <property type="entry name" value="Golgi alpha-mannosidase II"/>
    <property type="match status" value="1"/>
</dbReference>
<evidence type="ECO:0000256" key="5">
    <source>
        <dbReference type="ARBA" id="ARBA00023295"/>
    </source>
</evidence>
<dbReference type="Gene3D" id="2.70.98.10">
    <property type="match status" value="1"/>
</dbReference>
<evidence type="ECO:0000256" key="1">
    <source>
        <dbReference type="ARBA" id="ARBA00001913"/>
    </source>
</evidence>
<comment type="subunit">
    <text evidence="2">Monomer.</text>
</comment>
<evidence type="ECO:0000313" key="9">
    <source>
        <dbReference type="EMBL" id="MFD1316538.1"/>
    </source>
</evidence>
<dbReference type="Gene3D" id="3.20.20.70">
    <property type="entry name" value="Aldolase class I"/>
    <property type="match status" value="1"/>
</dbReference>
<keyword evidence="4" id="KW-0106">Calcium</keyword>
<dbReference type="InterPro" id="IPR013785">
    <property type="entry name" value="Aldolase_TIM"/>
</dbReference>
<feature type="domain" description="Glycosyl-hydrolase 97 C-terminal oligomerisation" evidence="8">
    <location>
        <begin position="561"/>
        <end position="653"/>
    </location>
</feature>
<dbReference type="Pfam" id="PF14508">
    <property type="entry name" value="GH97_N"/>
    <property type="match status" value="1"/>
</dbReference>
<keyword evidence="3 9" id="KW-0378">Hydrolase</keyword>
<dbReference type="PANTHER" id="PTHR35803:SF2">
    <property type="entry name" value="RETAINING ALPHA-GALACTOSIDASE"/>
    <property type="match status" value="1"/>
</dbReference>
<dbReference type="Proteomes" id="UP001597201">
    <property type="component" value="Unassembled WGS sequence"/>
</dbReference>
<gene>
    <name evidence="9" type="ORF">ACFQ39_13005</name>
</gene>
<dbReference type="PANTHER" id="PTHR35803">
    <property type="entry name" value="GLUCAN 1,4-ALPHA-GLUCOSIDASE SUSB-RELATED"/>
    <property type="match status" value="1"/>
</dbReference>
<dbReference type="SUPFAM" id="SSF51445">
    <property type="entry name" value="(Trans)glycosidases"/>
    <property type="match status" value="1"/>
</dbReference>
<keyword evidence="10" id="KW-1185">Reference proteome</keyword>
<evidence type="ECO:0000256" key="3">
    <source>
        <dbReference type="ARBA" id="ARBA00022801"/>
    </source>
</evidence>
<feature type="domain" description="Glycosyl-hydrolase 97 N-terminal" evidence="7">
    <location>
        <begin position="33"/>
        <end position="299"/>
    </location>
</feature>
<dbReference type="InterPro" id="IPR029483">
    <property type="entry name" value="GH97_C"/>
</dbReference>
<dbReference type="InterPro" id="IPR014718">
    <property type="entry name" value="GH-type_carb-bd"/>
</dbReference>